<evidence type="ECO:0000313" key="2">
    <source>
        <dbReference type="EMBL" id="QNN76916.1"/>
    </source>
</evidence>
<feature type="transmembrane region" description="Helical" evidence="1">
    <location>
        <begin position="77"/>
        <end position="96"/>
    </location>
</feature>
<reference evidence="2 3" key="1">
    <citation type="submission" date="2020-08" db="EMBL/GenBank/DDBJ databases">
        <title>Streptomycin Non-resistant strain, P. mexicana.</title>
        <authorList>
            <person name="Ganesh-Kumar S."/>
            <person name="Zhe T."/>
            <person name="Yu Z."/>
            <person name="Min Y."/>
        </authorList>
    </citation>
    <scope>NUCLEOTIDE SEQUENCE [LARGE SCALE GENOMIC DNA]</scope>
    <source>
        <strain evidence="2 3">GTZY2</strain>
    </source>
</reference>
<proteinExistence type="predicted"/>
<keyword evidence="1" id="KW-1133">Transmembrane helix</keyword>
<keyword evidence="1" id="KW-0472">Membrane</keyword>
<evidence type="ECO:0000313" key="3">
    <source>
        <dbReference type="Proteomes" id="UP000515838"/>
    </source>
</evidence>
<keyword evidence="1" id="KW-0812">Transmembrane</keyword>
<feature type="transmembrane region" description="Helical" evidence="1">
    <location>
        <begin position="7"/>
        <end position="28"/>
    </location>
</feature>
<name>A0A7G9T9Z1_PSEMX</name>
<dbReference type="AlphaFoldDB" id="A0A7G9T9Z1"/>
<dbReference type="GeneID" id="81471962"/>
<gene>
    <name evidence="2" type="ORF">IAE60_13340</name>
</gene>
<organism evidence="2 3">
    <name type="scientific">Pseudoxanthomonas mexicana</name>
    <dbReference type="NCBI Taxonomy" id="128785"/>
    <lineage>
        <taxon>Bacteria</taxon>
        <taxon>Pseudomonadati</taxon>
        <taxon>Pseudomonadota</taxon>
        <taxon>Gammaproteobacteria</taxon>
        <taxon>Lysobacterales</taxon>
        <taxon>Lysobacteraceae</taxon>
        <taxon>Pseudoxanthomonas</taxon>
    </lineage>
</organism>
<dbReference type="RefSeq" id="WP_187572640.1">
    <property type="nucleotide sequence ID" value="NZ_CP060731.1"/>
</dbReference>
<dbReference type="Proteomes" id="UP000515838">
    <property type="component" value="Chromosome"/>
</dbReference>
<accession>A0A7G9T9Z1</accession>
<feature type="transmembrane region" description="Helical" evidence="1">
    <location>
        <begin position="140"/>
        <end position="164"/>
    </location>
</feature>
<feature type="transmembrane region" description="Helical" evidence="1">
    <location>
        <begin position="108"/>
        <end position="128"/>
    </location>
</feature>
<dbReference type="EMBL" id="CP060731">
    <property type="protein sequence ID" value="QNN76916.1"/>
    <property type="molecule type" value="Genomic_DNA"/>
</dbReference>
<evidence type="ECO:0000256" key="1">
    <source>
        <dbReference type="SAM" id="Phobius"/>
    </source>
</evidence>
<feature type="transmembrane region" description="Helical" evidence="1">
    <location>
        <begin position="48"/>
        <end position="70"/>
    </location>
</feature>
<protein>
    <submittedName>
        <fullName evidence="2">Uncharacterized protein</fullName>
    </submittedName>
</protein>
<sequence length="223" mass="25004">MERGKFDLAIAIALVPILGTGLVLINQLGRLMFYGVPFELLELDAYKILISSLSMLFMGTAVCYVGATFYDPRESPLPVRLLFHLIFAAAVTSPFWLSDLDFDRPISWPGVILVVLTGMIIFGIDYWLKREKEANPKERLSNWLLTTFFGSLLVLGIATTHGYLAERDRVSFPFLGDSDEAVVGKVGDLLIVKTYDRERRTFDTDRTKLVSSEGATLVTRTIE</sequence>